<keyword evidence="2" id="KW-1185">Reference proteome</keyword>
<feature type="transmembrane region" description="Helical" evidence="1">
    <location>
        <begin position="25"/>
        <end position="43"/>
    </location>
</feature>
<evidence type="ECO:0000256" key="1">
    <source>
        <dbReference type="SAM" id="Phobius"/>
    </source>
</evidence>
<keyword evidence="1" id="KW-0472">Membrane</keyword>
<evidence type="ECO:0008006" key="4">
    <source>
        <dbReference type="Google" id="ProtNLM"/>
    </source>
</evidence>
<evidence type="ECO:0000313" key="3">
    <source>
        <dbReference type="WBParaSite" id="TREG1_89820.1"/>
    </source>
</evidence>
<evidence type="ECO:0000313" key="2">
    <source>
        <dbReference type="Proteomes" id="UP000050795"/>
    </source>
</evidence>
<protein>
    <recommendedName>
        <fullName evidence="4">HIG1 domain-containing protein</fullName>
    </recommendedName>
</protein>
<accession>A0AA85KFD4</accession>
<dbReference type="WBParaSite" id="TREG1_89820.1">
    <property type="protein sequence ID" value="TREG1_89820.1"/>
    <property type="gene ID" value="TREG1_89820"/>
</dbReference>
<organism evidence="2 3">
    <name type="scientific">Trichobilharzia regenti</name>
    <name type="common">Nasal bird schistosome</name>
    <dbReference type="NCBI Taxonomy" id="157069"/>
    <lineage>
        <taxon>Eukaryota</taxon>
        <taxon>Metazoa</taxon>
        <taxon>Spiralia</taxon>
        <taxon>Lophotrochozoa</taxon>
        <taxon>Platyhelminthes</taxon>
        <taxon>Trematoda</taxon>
        <taxon>Digenea</taxon>
        <taxon>Strigeidida</taxon>
        <taxon>Schistosomatoidea</taxon>
        <taxon>Schistosomatidae</taxon>
        <taxon>Trichobilharzia</taxon>
    </lineage>
</organism>
<name>A0AA85KFD4_TRIRE</name>
<reference evidence="2" key="1">
    <citation type="submission" date="2022-06" db="EMBL/GenBank/DDBJ databases">
        <authorList>
            <person name="Berger JAMES D."/>
            <person name="Berger JAMES D."/>
        </authorList>
    </citation>
    <scope>NUCLEOTIDE SEQUENCE [LARGE SCALE GENOMIC DNA]</scope>
</reference>
<keyword evidence="1" id="KW-0812">Transmembrane</keyword>
<sequence length="90" mass="10378">MDNPLRAKNHERPTGLNRLKQMVKANPLIIVGFVFTGGVLARCYYAKGKELQRLLILRPLGQVFTISMLMYSVYKIEPEAFEKGFFRSEK</sequence>
<proteinExistence type="predicted"/>
<reference evidence="3" key="2">
    <citation type="submission" date="2023-11" db="UniProtKB">
        <authorList>
            <consortium name="WormBaseParasite"/>
        </authorList>
    </citation>
    <scope>IDENTIFICATION</scope>
</reference>
<dbReference type="Proteomes" id="UP000050795">
    <property type="component" value="Unassembled WGS sequence"/>
</dbReference>
<keyword evidence="1" id="KW-1133">Transmembrane helix</keyword>
<dbReference type="AlphaFoldDB" id="A0AA85KFD4"/>